<dbReference type="GO" id="GO:0004722">
    <property type="term" value="F:protein serine/threonine phosphatase activity"/>
    <property type="evidence" value="ECO:0007669"/>
    <property type="project" value="UniProtKB-EC"/>
</dbReference>
<reference evidence="5 7" key="1">
    <citation type="submission" date="2008-03" db="EMBL/GenBank/DDBJ databases">
        <title>Annotation of Ixodes scapularis.</title>
        <authorList>
            <consortium name="Ixodes scapularis Genome Project Consortium"/>
            <person name="Caler E."/>
            <person name="Hannick L.I."/>
            <person name="Bidwell S."/>
            <person name="Joardar V."/>
            <person name="Thiagarajan M."/>
            <person name="Amedeo P."/>
            <person name="Galinsky K.J."/>
            <person name="Schobel S."/>
            <person name="Inman J."/>
            <person name="Hostetler J."/>
            <person name="Miller J."/>
            <person name="Hammond M."/>
            <person name="Megy K."/>
            <person name="Lawson D."/>
            <person name="Kodira C."/>
            <person name="Sutton G."/>
            <person name="Meyer J."/>
            <person name="Hill C.A."/>
            <person name="Birren B."/>
            <person name="Nene V."/>
            <person name="Collins F."/>
            <person name="Alarcon-Chaidez F."/>
            <person name="Wikel S."/>
            <person name="Strausberg R."/>
        </authorList>
    </citation>
    <scope>NUCLEOTIDE SEQUENCE [LARGE SCALE GENOMIC DNA]</scope>
    <source>
        <strain evidence="7">Wikel</strain>
        <strain evidence="5">Wikel colony</strain>
    </source>
</reference>
<keyword evidence="8" id="KW-1267">Proteomics identification</keyword>
<protein>
    <submittedName>
        <fullName evidence="5 6">Phenylalanyl-tRNA synthetase beta chain, putative</fullName>
        <ecNumber evidence="5">3.1.3.16</ecNumber>
        <ecNumber evidence="5">6.1.1.20</ecNumber>
    </submittedName>
</protein>
<dbReference type="InterPro" id="IPR055414">
    <property type="entry name" value="LRR_R13L4/SHOC2-like"/>
</dbReference>
<keyword evidence="5" id="KW-0030">Aminoacyl-tRNA synthetase</keyword>
<dbReference type="InterPro" id="IPR003591">
    <property type="entry name" value="Leu-rich_rpt_typical-subtyp"/>
</dbReference>
<dbReference type="Pfam" id="PF23598">
    <property type="entry name" value="LRR_14"/>
    <property type="match status" value="1"/>
</dbReference>
<keyword evidence="2" id="KW-0677">Repeat</keyword>
<dbReference type="VEuPathDB" id="VectorBase:ISCW015011"/>
<dbReference type="PROSITE" id="PS51450">
    <property type="entry name" value="LRR"/>
    <property type="match status" value="1"/>
</dbReference>
<sequence length="540" mass="60128">VKMAPAWQEVDHARVEKRCELVLSGPAISKRIEEADLDVSVFTLSHLNFLEVSNTCLSTIPDGIARLVNLTRLVLSANQLAKLPADLGKLRKLKFLDVSRNRIEDLPIEISNLTELQSLIVAGNQLRSLPAEFSKLNRLIVLNFSNNQVEEFPSFLTESRFDFLTELVANNNRIEALPAKVAATLPSLKTLDVANNAVKLVPGEVGDCAKLKEIHLKENPLSDKRLKKLVEQCHHKQVLEYVKSHGPREAVSVQGQGKSGGAKKGGKKKGPASSTDLQEVGTQNVLSTFEVLQLSSHSPVVVVTEAVQEVRPYIVCCIIRGVFLDRDSRLRKFLALQNKLHDTICVKRSEATIATHDLSKITGNVLYDAKDPDKLRLVPLGRKEKMSGRELYRQMTEEADALRKEKKRSTYPGIYKFLYLLKDKTLYPYVSDGAKVVMSFPPITNSEGTRISEDTKDVFCEVTGSNLPFCKKVMDALLTESLRLGLGDEEVHQDEGSGEVVHRMAVEKVKVVDREGNLRVVYPSKTDLLCDGISVEQRPE</sequence>
<feature type="domain" description="B3/B4 tRNA-binding" evidence="4">
    <location>
        <begin position="310"/>
        <end position="486"/>
    </location>
</feature>
<dbReference type="GO" id="GO:0004826">
    <property type="term" value="F:phenylalanine-tRNA ligase activity"/>
    <property type="evidence" value="ECO:0007669"/>
    <property type="project" value="UniProtKB-EC"/>
</dbReference>
<dbReference type="VEuPathDB" id="VectorBase:ISCI015011"/>
<dbReference type="EMBL" id="DS941498">
    <property type="protein sequence ID" value="EEC18391.1"/>
    <property type="molecule type" value="Genomic_DNA"/>
</dbReference>
<proteinExistence type="evidence at protein level"/>
<dbReference type="HOGENOM" id="CLU_034522_0_0_1"/>
<dbReference type="InterPro" id="IPR045060">
    <property type="entry name" value="Phe-tRNA-ligase_IIc_bsu"/>
</dbReference>
<evidence type="ECO:0007829" key="8">
    <source>
        <dbReference type="PeptideAtlas" id="B7QHR9"/>
    </source>
</evidence>
<dbReference type="InterPro" id="IPR005146">
    <property type="entry name" value="B3/B4_tRNA-bd"/>
</dbReference>
<dbReference type="STRING" id="6945.B7QHR9"/>
<dbReference type="SMART" id="SM00873">
    <property type="entry name" value="B3_4"/>
    <property type="match status" value="1"/>
</dbReference>
<evidence type="ECO:0000256" key="2">
    <source>
        <dbReference type="ARBA" id="ARBA00022737"/>
    </source>
</evidence>
<dbReference type="OrthoDB" id="67933at2759"/>
<gene>
    <name evidence="5" type="ORF">IscW_ISCW015011</name>
</gene>
<dbReference type="EMBL" id="ABJB010721290">
    <property type="status" value="NOT_ANNOTATED_CDS"/>
    <property type="molecule type" value="Genomic_DNA"/>
</dbReference>
<dbReference type="InterPro" id="IPR001611">
    <property type="entry name" value="Leu-rich_rpt"/>
</dbReference>
<dbReference type="VEuPathDB" id="VectorBase:ISCP_037518"/>
<dbReference type="EMBL" id="ABJB011098710">
    <property type="status" value="NOT_ANNOTATED_CDS"/>
    <property type="molecule type" value="Genomic_DNA"/>
</dbReference>
<dbReference type="PANTHER" id="PTHR10947">
    <property type="entry name" value="PHENYLALANYL-TRNA SYNTHETASE BETA CHAIN AND LEUCINE-RICH REPEAT-CONTAINING PROTEIN 47"/>
    <property type="match status" value="1"/>
</dbReference>
<keyword evidence="5" id="KW-0436">Ligase</keyword>
<feature type="region of interest" description="Disordered" evidence="3">
    <location>
        <begin position="250"/>
        <end position="278"/>
    </location>
</feature>
<dbReference type="Pfam" id="PF13855">
    <property type="entry name" value="LRR_8"/>
    <property type="match status" value="1"/>
</dbReference>
<evidence type="ECO:0000313" key="7">
    <source>
        <dbReference type="Proteomes" id="UP000001555"/>
    </source>
</evidence>
<evidence type="ECO:0000256" key="3">
    <source>
        <dbReference type="SAM" id="MobiDB-lite"/>
    </source>
</evidence>
<dbReference type="AlphaFoldDB" id="B7QHR9"/>
<reference evidence="6" key="2">
    <citation type="submission" date="2020-05" db="UniProtKB">
        <authorList>
            <consortium name="EnsemblMetazoa"/>
        </authorList>
    </citation>
    <scope>IDENTIFICATION</scope>
    <source>
        <strain evidence="6">wikel</strain>
    </source>
</reference>
<dbReference type="EnsemblMetazoa" id="ISCW015011-RA">
    <property type="protein sequence ID" value="ISCW015011-PA"/>
    <property type="gene ID" value="ISCW015011"/>
</dbReference>
<feature type="non-terminal residue" evidence="5">
    <location>
        <position position="1"/>
    </location>
</feature>
<dbReference type="SMART" id="SM00369">
    <property type="entry name" value="LRR_TYP"/>
    <property type="match status" value="7"/>
</dbReference>
<keyword evidence="1" id="KW-0433">Leucine-rich repeat</keyword>
<accession>B7QHR9</accession>
<keyword evidence="7" id="KW-1185">Reference proteome</keyword>
<evidence type="ECO:0000256" key="1">
    <source>
        <dbReference type="ARBA" id="ARBA00022614"/>
    </source>
</evidence>
<dbReference type="GO" id="GO:0003723">
    <property type="term" value="F:RNA binding"/>
    <property type="evidence" value="ECO:0007669"/>
    <property type="project" value="InterPro"/>
</dbReference>
<dbReference type="InterPro" id="IPR020825">
    <property type="entry name" value="Phe-tRNA_synthase-like_B3/B4"/>
</dbReference>
<evidence type="ECO:0000313" key="6">
    <source>
        <dbReference type="EnsemblMetazoa" id="ISCW015011-PA"/>
    </source>
</evidence>
<evidence type="ECO:0000313" key="5">
    <source>
        <dbReference type="EMBL" id="EEC18391.1"/>
    </source>
</evidence>
<dbReference type="EC" id="6.1.1.20" evidence="5"/>
<dbReference type="EC" id="3.1.3.16" evidence="5"/>
<dbReference type="InterPro" id="IPR032675">
    <property type="entry name" value="LRR_dom_sf"/>
</dbReference>
<dbReference type="SMART" id="SM00364">
    <property type="entry name" value="LRR_BAC"/>
    <property type="match status" value="5"/>
</dbReference>
<dbReference type="Gene3D" id="3.80.10.10">
    <property type="entry name" value="Ribonuclease Inhibitor"/>
    <property type="match status" value="2"/>
</dbReference>
<organism>
    <name type="scientific">Ixodes scapularis</name>
    <name type="common">Black-legged tick</name>
    <name type="synonym">Deer tick</name>
    <dbReference type="NCBI Taxonomy" id="6945"/>
    <lineage>
        <taxon>Eukaryota</taxon>
        <taxon>Metazoa</taxon>
        <taxon>Ecdysozoa</taxon>
        <taxon>Arthropoda</taxon>
        <taxon>Chelicerata</taxon>
        <taxon>Arachnida</taxon>
        <taxon>Acari</taxon>
        <taxon>Parasitiformes</taxon>
        <taxon>Ixodida</taxon>
        <taxon>Ixodoidea</taxon>
        <taxon>Ixodidae</taxon>
        <taxon>Ixodinae</taxon>
        <taxon>Ixodes</taxon>
    </lineage>
</organism>
<dbReference type="PaxDb" id="6945-B7QHR9"/>
<dbReference type="PANTHER" id="PTHR10947:SF3">
    <property type="entry name" value="LEUCINE-RICH REPEAT-CONTAINING PROTEIN 47"/>
    <property type="match status" value="1"/>
</dbReference>
<dbReference type="Proteomes" id="UP000001555">
    <property type="component" value="Unassembled WGS sequence"/>
</dbReference>
<dbReference type="GO" id="GO:0006432">
    <property type="term" value="P:phenylalanyl-tRNA aminoacylation"/>
    <property type="evidence" value="ECO:0007669"/>
    <property type="project" value="InterPro"/>
</dbReference>
<dbReference type="SUPFAM" id="SSF52058">
    <property type="entry name" value="L domain-like"/>
    <property type="match status" value="1"/>
</dbReference>
<dbReference type="Gene3D" id="3.50.40.10">
    <property type="entry name" value="Phenylalanyl-trna Synthetase, Chain B, domain 3"/>
    <property type="match status" value="1"/>
</dbReference>
<evidence type="ECO:0000259" key="4">
    <source>
        <dbReference type="SMART" id="SM00873"/>
    </source>
</evidence>
<name>B7QHR9_IXOSC</name>
<keyword evidence="5" id="KW-0378">Hydrolase</keyword>